<feature type="region of interest" description="Disordered" evidence="1">
    <location>
        <begin position="96"/>
        <end position="121"/>
    </location>
</feature>
<dbReference type="WBParaSite" id="HPBE_0000898301-mRNA-1">
    <property type="protein sequence ID" value="HPBE_0000898301-mRNA-1"/>
    <property type="gene ID" value="HPBE_0000898301"/>
</dbReference>
<evidence type="ECO:0000313" key="3">
    <source>
        <dbReference type="Proteomes" id="UP000050761"/>
    </source>
</evidence>
<keyword evidence="3" id="KW-1185">Reference proteome</keyword>
<dbReference type="Proteomes" id="UP000050761">
    <property type="component" value="Unassembled WGS sequence"/>
</dbReference>
<accession>A0A183FNC3</accession>
<protein>
    <submittedName>
        <fullName evidence="2 4">Uncharacterized protein</fullName>
    </submittedName>
</protein>
<evidence type="ECO:0000313" key="2">
    <source>
        <dbReference type="EMBL" id="VDO78644.1"/>
    </source>
</evidence>
<gene>
    <name evidence="2" type="ORF">HPBE_LOCUS8984</name>
</gene>
<sequence length="121" mass="13670">MSRSFETTTAVQAGWTEFRQRSRRKQSASSQGGSGAPPQPEAREVRRRRERAPLNAARGQQCSTRGGERAYLFKSIVEPFRYRAPTHVTCAALGCSHHPPRRLPSQHEGRPAQKQIRSLQF</sequence>
<name>A0A183FNC3_HELPZ</name>
<organism evidence="3 4">
    <name type="scientific">Heligmosomoides polygyrus</name>
    <name type="common">Parasitic roundworm</name>
    <dbReference type="NCBI Taxonomy" id="6339"/>
    <lineage>
        <taxon>Eukaryota</taxon>
        <taxon>Metazoa</taxon>
        <taxon>Ecdysozoa</taxon>
        <taxon>Nematoda</taxon>
        <taxon>Chromadorea</taxon>
        <taxon>Rhabditida</taxon>
        <taxon>Rhabditina</taxon>
        <taxon>Rhabditomorpha</taxon>
        <taxon>Strongyloidea</taxon>
        <taxon>Heligmosomidae</taxon>
        <taxon>Heligmosomoides</taxon>
    </lineage>
</organism>
<evidence type="ECO:0000313" key="4">
    <source>
        <dbReference type="WBParaSite" id="HPBE_0000898301-mRNA-1"/>
    </source>
</evidence>
<reference evidence="4" key="2">
    <citation type="submission" date="2019-09" db="UniProtKB">
        <authorList>
            <consortium name="WormBaseParasite"/>
        </authorList>
    </citation>
    <scope>IDENTIFICATION</scope>
</reference>
<dbReference type="EMBL" id="UZAH01026308">
    <property type="protein sequence ID" value="VDO78644.1"/>
    <property type="molecule type" value="Genomic_DNA"/>
</dbReference>
<evidence type="ECO:0000256" key="1">
    <source>
        <dbReference type="SAM" id="MobiDB-lite"/>
    </source>
</evidence>
<reference evidence="2 3" key="1">
    <citation type="submission" date="2018-11" db="EMBL/GenBank/DDBJ databases">
        <authorList>
            <consortium name="Pathogen Informatics"/>
        </authorList>
    </citation>
    <scope>NUCLEOTIDE SEQUENCE [LARGE SCALE GENOMIC DNA]</scope>
</reference>
<proteinExistence type="predicted"/>
<feature type="region of interest" description="Disordered" evidence="1">
    <location>
        <begin position="1"/>
        <end position="65"/>
    </location>
</feature>
<dbReference type="AlphaFoldDB" id="A0A183FNC3"/>
<feature type="compositionally biased region" description="Polar residues" evidence="1">
    <location>
        <begin position="1"/>
        <end position="11"/>
    </location>
</feature>
<accession>A0A3P7Z2D3</accession>